<comment type="catalytic activity">
    <reaction evidence="1">
        <text>Hydrolysis of terminal non-reducing N-acetyl-D-hexosamine residues in N-acetyl-beta-D-hexosaminides.</text>
        <dbReference type="EC" id="3.2.1.52"/>
    </reaction>
</comment>
<feature type="domain" description="Glycoside hydrolase family 20 catalytic" evidence="6">
    <location>
        <begin position="157"/>
        <end position="332"/>
    </location>
</feature>
<dbReference type="PRINTS" id="PR00738">
    <property type="entry name" value="GLHYDRLASE20"/>
</dbReference>
<evidence type="ECO:0000313" key="8">
    <source>
        <dbReference type="EMBL" id="EJW90606.1"/>
    </source>
</evidence>
<keyword evidence="5" id="KW-0326">Glycosidase</keyword>
<evidence type="ECO:0000259" key="7">
    <source>
        <dbReference type="Pfam" id="PF02838"/>
    </source>
</evidence>
<dbReference type="GO" id="GO:0005975">
    <property type="term" value="P:carbohydrate metabolic process"/>
    <property type="evidence" value="ECO:0007669"/>
    <property type="project" value="InterPro"/>
</dbReference>
<dbReference type="InterPro" id="IPR015882">
    <property type="entry name" value="HEX_bac_N"/>
</dbReference>
<evidence type="ECO:0000256" key="4">
    <source>
        <dbReference type="ARBA" id="ARBA00022801"/>
    </source>
</evidence>
<dbReference type="GO" id="GO:0016020">
    <property type="term" value="C:membrane"/>
    <property type="evidence" value="ECO:0007669"/>
    <property type="project" value="TreeGrafter"/>
</dbReference>
<dbReference type="InterPro" id="IPR017853">
    <property type="entry name" value="GH"/>
</dbReference>
<name>J9F6U0_9ZZZZ</name>
<evidence type="ECO:0000256" key="3">
    <source>
        <dbReference type="ARBA" id="ARBA00012663"/>
    </source>
</evidence>
<dbReference type="Gene3D" id="3.20.20.80">
    <property type="entry name" value="Glycosidases"/>
    <property type="match status" value="1"/>
</dbReference>
<keyword evidence="4" id="KW-0378">Hydrolase</keyword>
<proteinExistence type="inferred from homology"/>
<dbReference type="PANTHER" id="PTHR22600:SF57">
    <property type="entry name" value="BETA-N-ACETYLHEXOSAMINIDASE"/>
    <property type="match status" value="1"/>
</dbReference>
<dbReference type="AlphaFoldDB" id="J9F6U0"/>
<protein>
    <recommendedName>
        <fullName evidence="3">beta-N-acetylhexosaminidase</fullName>
        <ecNumber evidence="3">3.2.1.52</ecNumber>
    </recommendedName>
</protein>
<dbReference type="Pfam" id="PF02838">
    <property type="entry name" value="Glyco_hydro_20b"/>
    <property type="match status" value="1"/>
</dbReference>
<dbReference type="PANTHER" id="PTHR22600">
    <property type="entry name" value="BETA-HEXOSAMINIDASE"/>
    <property type="match status" value="1"/>
</dbReference>
<accession>J9F6U0</accession>
<sequence>MKRRVFYFFWCVCLVLSSYASAQDNLSALIPMPNKVSVGSKAPLVLQGDKVTCFIQVDSLQFEFQTVATLFEKRLGVKVEQVQSDTNAQVRLLIDRSLKKNDHYKLNVNEQGLEIKGASAAAVFYGLMTLDQILAGDVCATKQQTISAIEIDDCPRFGYRAIMLDPARNFLPVNELKFYIDQMVKYKFNVLQLHLSDDQGWSIWIETYPKLAGNRFYTKQDIQELVDYAAQRHVQVVPEIDVPGHTVSLLAKYPDMACIHQREAEKIIGKTGHMMLCAGNEEVYVMMDDIIREVSGMFKSPLMHLGGDEADIPKNWAKCDLCRLLMKKKNYTNRLS</sequence>
<evidence type="ECO:0000256" key="5">
    <source>
        <dbReference type="ARBA" id="ARBA00023295"/>
    </source>
</evidence>
<organism evidence="8">
    <name type="scientific">gut metagenome</name>
    <dbReference type="NCBI Taxonomy" id="749906"/>
    <lineage>
        <taxon>unclassified sequences</taxon>
        <taxon>metagenomes</taxon>
        <taxon>organismal metagenomes</taxon>
    </lineage>
</organism>
<dbReference type="Pfam" id="PF00728">
    <property type="entry name" value="Glyco_hydro_20"/>
    <property type="match status" value="1"/>
</dbReference>
<evidence type="ECO:0000256" key="1">
    <source>
        <dbReference type="ARBA" id="ARBA00001231"/>
    </source>
</evidence>
<dbReference type="GO" id="GO:0030203">
    <property type="term" value="P:glycosaminoglycan metabolic process"/>
    <property type="evidence" value="ECO:0007669"/>
    <property type="project" value="TreeGrafter"/>
</dbReference>
<comment type="similarity">
    <text evidence="2">Belongs to the glycosyl hydrolase 20 family.</text>
</comment>
<dbReference type="InterPro" id="IPR015883">
    <property type="entry name" value="Glyco_hydro_20_cat"/>
</dbReference>
<dbReference type="EC" id="3.2.1.52" evidence="3"/>
<dbReference type="EMBL" id="AMCI01008735">
    <property type="protein sequence ID" value="EJW90606.1"/>
    <property type="molecule type" value="Genomic_DNA"/>
</dbReference>
<evidence type="ECO:0000256" key="2">
    <source>
        <dbReference type="ARBA" id="ARBA00006285"/>
    </source>
</evidence>
<dbReference type="InterPro" id="IPR029018">
    <property type="entry name" value="Hex-like_dom2"/>
</dbReference>
<dbReference type="Gene3D" id="3.30.379.10">
    <property type="entry name" value="Chitobiase/beta-hexosaminidase domain 2-like"/>
    <property type="match status" value="1"/>
</dbReference>
<evidence type="ECO:0000259" key="6">
    <source>
        <dbReference type="Pfam" id="PF00728"/>
    </source>
</evidence>
<comment type="caution">
    <text evidence="8">The sequence shown here is derived from an EMBL/GenBank/DDBJ whole genome shotgun (WGS) entry which is preliminary data.</text>
</comment>
<dbReference type="SUPFAM" id="SSF51445">
    <property type="entry name" value="(Trans)glycosidases"/>
    <property type="match status" value="1"/>
</dbReference>
<dbReference type="GO" id="GO:0004563">
    <property type="term" value="F:beta-N-acetylhexosaminidase activity"/>
    <property type="evidence" value="ECO:0007669"/>
    <property type="project" value="UniProtKB-EC"/>
</dbReference>
<gene>
    <name evidence="8" type="ORF">EVA_21288</name>
</gene>
<dbReference type="SUPFAM" id="SSF55545">
    <property type="entry name" value="beta-N-acetylhexosaminidase-like domain"/>
    <property type="match status" value="1"/>
</dbReference>
<dbReference type="InterPro" id="IPR025705">
    <property type="entry name" value="Beta_hexosaminidase_sua/sub"/>
</dbReference>
<reference evidence="8" key="1">
    <citation type="journal article" date="2012" name="PLoS ONE">
        <title>Gene sets for utilization of primary and secondary nutrition supplies in the distal gut of endangered iberian lynx.</title>
        <authorList>
            <person name="Alcaide M."/>
            <person name="Messina E."/>
            <person name="Richter M."/>
            <person name="Bargiela R."/>
            <person name="Peplies J."/>
            <person name="Huws S.A."/>
            <person name="Newbold C.J."/>
            <person name="Golyshin P.N."/>
            <person name="Simon M.A."/>
            <person name="Lopez G."/>
            <person name="Yakimov M.M."/>
            <person name="Ferrer M."/>
        </authorList>
    </citation>
    <scope>NUCLEOTIDE SEQUENCE</scope>
</reference>
<feature type="domain" description="Beta-hexosaminidase bacterial type N-terminal" evidence="7">
    <location>
        <begin position="28"/>
        <end position="153"/>
    </location>
</feature>